<keyword evidence="4" id="KW-0799">Topoisomerase</keyword>
<dbReference type="InterPro" id="IPR036890">
    <property type="entry name" value="HATPase_C_sf"/>
</dbReference>
<dbReference type="AlphaFoldDB" id="B9RVN2"/>
<keyword evidence="8" id="KW-0560">Oxidoreductase</keyword>
<keyword evidence="9" id="KW-1185">Reference proteome</keyword>
<comment type="catalytic activity">
    <reaction evidence="1">
        <text>ATP-dependent breakage, passage and rejoining of double-stranded DNA.</text>
        <dbReference type="EC" id="5.6.2.2"/>
    </reaction>
</comment>
<reference evidence="9" key="1">
    <citation type="journal article" date="2010" name="Nat. Biotechnol.">
        <title>Draft genome sequence of the oilseed species Ricinus communis.</title>
        <authorList>
            <person name="Chan A.P."/>
            <person name="Crabtree J."/>
            <person name="Zhao Q."/>
            <person name="Lorenzi H."/>
            <person name="Orvis J."/>
            <person name="Puiu D."/>
            <person name="Melake-Berhan A."/>
            <person name="Jones K.M."/>
            <person name="Redman J."/>
            <person name="Chen G."/>
            <person name="Cahoon E.B."/>
            <person name="Gedil M."/>
            <person name="Stanke M."/>
            <person name="Haas B.J."/>
            <person name="Wortman J.R."/>
            <person name="Fraser-Liggett C.M."/>
            <person name="Ravel J."/>
            <person name="Rabinowicz P.D."/>
        </authorList>
    </citation>
    <scope>NUCLEOTIDE SEQUENCE [LARGE SCALE GENOMIC DNA]</scope>
    <source>
        <strain evidence="9">cv. Hale</strain>
    </source>
</reference>
<dbReference type="GO" id="GO:0003918">
    <property type="term" value="F:DNA topoisomerase type II (double strand cut, ATP-hydrolyzing) activity"/>
    <property type="evidence" value="ECO:0007669"/>
    <property type="project" value="UniProtKB-EC"/>
</dbReference>
<evidence type="ECO:0000313" key="9">
    <source>
        <dbReference type="Proteomes" id="UP000008311"/>
    </source>
</evidence>
<evidence type="ECO:0000256" key="2">
    <source>
        <dbReference type="ARBA" id="ARBA00001946"/>
    </source>
</evidence>
<dbReference type="EC" id="5.6.2.2" evidence="3"/>
<keyword evidence="6" id="KW-0413">Isomerase</keyword>
<dbReference type="Pfam" id="PF02518">
    <property type="entry name" value="HATPase_c"/>
    <property type="match status" value="1"/>
</dbReference>
<gene>
    <name evidence="8" type="ORF">RCOM_0966800</name>
</gene>
<dbReference type="Proteomes" id="UP000008311">
    <property type="component" value="Unassembled WGS sequence"/>
</dbReference>
<dbReference type="Gene3D" id="3.30.565.10">
    <property type="entry name" value="Histidine kinase-like ATPase, C-terminal domain"/>
    <property type="match status" value="1"/>
</dbReference>
<evidence type="ECO:0000256" key="4">
    <source>
        <dbReference type="ARBA" id="ARBA00023029"/>
    </source>
</evidence>
<evidence type="ECO:0000256" key="1">
    <source>
        <dbReference type="ARBA" id="ARBA00000185"/>
    </source>
</evidence>
<dbReference type="InterPro" id="IPR050634">
    <property type="entry name" value="DNA_Topoisomerase_II"/>
</dbReference>
<evidence type="ECO:0000256" key="5">
    <source>
        <dbReference type="ARBA" id="ARBA00023125"/>
    </source>
</evidence>
<dbReference type="PRINTS" id="PR00418">
    <property type="entry name" value="TPI2FAMILY"/>
</dbReference>
<dbReference type="SUPFAM" id="SSF55874">
    <property type="entry name" value="ATPase domain of HSP90 chaperone/DNA topoisomerase II/histidine kinase"/>
    <property type="match status" value="1"/>
</dbReference>
<comment type="cofactor">
    <cofactor evidence="2">
        <name>Mg(2+)</name>
        <dbReference type="ChEBI" id="CHEBI:18420"/>
    </cofactor>
</comment>
<dbReference type="PANTHER" id="PTHR10169:SF38">
    <property type="entry name" value="DNA TOPOISOMERASE 2"/>
    <property type="match status" value="1"/>
</dbReference>
<evidence type="ECO:0000313" key="8">
    <source>
        <dbReference type="EMBL" id="EEF44608.1"/>
    </source>
</evidence>
<evidence type="ECO:0000256" key="3">
    <source>
        <dbReference type="ARBA" id="ARBA00012895"/>
    </source>
</evidence>
<protein>
    <recommendedName>
        <fullName evidence="3">DNA topoisomerase (ATP-hydrolyzing)</fullName>
        <ecNumber evidence="3">5.6.2.2</ecNumber>
    </recommendedName>
</protein>
<dbReference type="EMBL" id="EQ973821">
    <property type="protein sequence ID" value="EEF44608.1"/>
    <property type="molecule type" value="Genomic_DNA"/>
</dbReference>
<accession>B9RVN2</accession>
<proteinExistence type="predicted"/>
<dbReference type="PANTHER" id="PTHR10169">
    <property type="entry name" value="DNA TOPOISOMERASE/GYRASE"/>
    <property type="match status" value="1"/>
</dbReference>
<dbReference type="GO" id="GO:0003677">
    <property type="term" value="F:DNA binding"/>
    <property type="evidence" value="ECO:0007669"/>
    <property type="project" value="UniProtKB-KW"/>
</dbReference>
<name>B9RVN2_RICCO</name>
<organism evidence="8 9">
    <name type="scientific">Ricinus communis</name>
    <name type="common">Castor bean</name>
    <dbReference type="NCBI Taxonomy" id="3988"/>
    <lineage>
        <taxon>Eukaryota</taxon>
        <taxon>Viridiplantae</taxon>
        <taxon>Streptophyta</taxon>
        <taxon>Embryophyta</taxon>
        <taxon>Tracheophyta</taxon>
        <taxon>Spermatophyta</taxon>
        <taxon>Magnoliopsida</taxon>
        <taxon>eudicotyledons</taxon>
        <taxon>Gunneridae</taxon>
        <taxon>Pentapetalae</taxon>
        <taxon>rosids</taxon>
        <taxon>fabids</taxon>
        <taxon>Malpighiales</taxon>
        <taxon>Euphorbiaceae</taxon>
        <taxon>Acalyphoideae</taxon>
        <taxon>Acalypheae</taxon>
        <taxon>Ricinus</taxon>
    </lineage>
</organism>
<dbReference type="GO" id="GO:0016491">
    <property type="term" value="F:oxidoreductase activity"/>
    <property type="evidence" value="ECO:0007669"/>
    <property type="project" value="UniProtKB-KW"/>
</dbReference>
<sequence>MAETAQTVPLMTSNNANKKTIEETYQKKSQLEHILLRPDTYIGSIEKHTQTLWVYEDEKMVNRNVTYVPGLYKIFDEILVNAADNKQRDPTMDALKVVIDVENNMISVYNNGDGVPVEIHKEEGVYVPELIFGHLLTSSNYDDTVKKTTGGRNGYGAKLTNIFSTEFVIETADGKRQKKYKQMGKIGSERRTSVMDL</sequence>
<keyword evidence="5" id="KW-0238">DNA-binding</keyword>
<dbReference type="STRING" id="3988.B9RVN2"/>
<evidence type="ECO:0000256" key="6">
    <source>
        <dbReference type="ARBA" id="ARBA00023235"/>
    </source>
</evidence>
<dbReference type="InterPro" id="IPR003594">
    <property type="entry name" value="HATPase_dom"/>
</dbReference>
<dbReference type="InParanoid" id="B9RVN2"/>
<evidence type="ECO:0000259" key="7">
    <source>
        <dbReference type="Pfam" id="PF02518"/>
    </source>
</evidence>
<dbReference type="eggNOG" id="KOG0355">
    <property type="taxonomic scope" value="Eukaryota"/>
</dbReference>
<feature type="domain" description="Histidine kinase/HSP90-like ATPase" evidence="7">
    <location>
        <begin position="70"/>
        <end position="163"/>
    </location>
</feature>